<keyword evidence="3" id="KW-1185">Reference proteome</keyword>
<keyword evidence="1" id="KW-0732">Signal</keyword>
<accession>A0ABT1P1I8</accession>
<dbReference type="EMBL" id="JACASI010000025">
    <property type="protein sequence ID" value="MCQ3829382.1"/>
    <property type="molecule type" value="Genomic_DNA"/>
</dbReference>
<reference evidence="2" key="1">
    <citation type="thesis" date="2020" institute="Technische Universitat Dresden" country="Dresden, Germany">
        <title>The Agarolytic System of Microbulbifer elongatus PORT2, Isolated from Batu Karas, Pangandaran West Java Indonesia.</title>
        <authorList>
            <person name="Anggraeni S.R."/>
        </authorList>
    </citation>
    <scope>NUCLEOTIDE SEQUENCE</scope>
    <source>
        <strain evidence="2">PORT2</strain>
    </source>
</reference>
<organism evidence="2 3">
    <name type="scientific">Microbulbifer elongatus</name>
    <dbReference type="NCBI Taxonomy" id="86173"/>
    <lineage>
        <taxon>Bacteria</taxon>
        <taxon>Pseudomonadati</taxon>
        <taxon>Pseudomonadota</taxon>
        <taxon>Gammaproteobacteria</taxon>
        <taxon>Cellvibrionales</taxon>
        <taxon>Microbulbiferaceae</taxon>
        <taxon>Microbulbifer</taxon>
    </lineage>
</organism>
<sequence length="186" mass="20536">MLKKIVITLLGILSTSTSTANIANVPTDYIHDGRPLPPVYFASTEYNDELYGILKGEAAFENVDNNVGTLPIGIIALVSKKRNADASSFATMMLSASTLGLTPIVGGDQVAVRYLVTVQGEVIAEYEYKLEGLDATNLYASQHTKLDEEDRQFITASIQNLLIDLNKEPSVQDIFNEYYLYFDEEL</sequence>
<evidence type="ECO:0000256" key="1">
    <source>
        <dbReference type="SAM" id="SignalP"/>
    </source>
</evidence>
<dbReference type="RefSeq" id="WP_255874245.1">
    <property type="nucleotide sequence ID" value="NZ_JACASI010000025.1"/>
</dbReference>
<dbReference type="Proteomes" id="UP001205566">
    <property type="component" value="Unassembled WGS sequence"/>
</dbReference>
<feature type="signal peptide" evidence="1">
    <location>
        <begin position="1"/>
        <end position="20"/>
    </location>
</feature>
<name>A0ABT1P1I8_9GAMM</name>
<evidence type="ECO:0000313" key="2">
    <source>
        <dbReference type="EMBL" id="MCQ3829382.1"/>
    </source>
</evidence>
<proteinExistence type="predicted"/>
<gene>
    <name evidence="2" type="ORF">HXX02_07980</name>
</gene>
<evidence type="ECO:0000313" key="3">
    <source>
        <dbReference type="Proteomes" id="UP001205566"/>
    </source>
</evidence>
<comment type="caution">
    <text evidence="2">The sequence shown here is derived from an EMBL/GenBank/DDBJ whole genome shotgun (WGS) entry which is preliminary data.</text>
</comment>
<feature type="chain" id="PRO_5045052567" evidence="1">
    <location>
        <begin position="21"/>
        <end position="186"/>
    </location>
</feature>
<protein>
    <submittedName>
        <fullName evidence="2">Uncharacterized protein</fullName>
    </submittedName>
</protein>